<dbReference type="AlphaFoldDB" id="A0A023G9H7"/>
<proteinExistence type="evidence at transcript level"/>
<feature type="chain" id="PRO_5001520851" evidence="1">
    <location>
        <begin position="20"/>
        <end position="115"/>
    </location>
</feature>
<dbReference type="EMBL" id="GBBM01004979">
    <property type="protein sequence ID" value="JAC30439.1"/>
    <property type="molecule type" value="mRNA"/>
</dbReference>
<feature type="signal peptide" evidence="1">
    <location>
        <begin position="1"/>
        <end position="19"/>
    </location>
</feature>
<evidence type="ECO:0000313" key="2">
    <source>
        <dbReference type="EMBL" id="JAC30439.1"/>
    </source>
</evidence>
<evidence type="ECO:0000256" key="1">
    <source>
        <dbReference type="SAM" id="SignalP"/>
    </source>
</evidence>
<reference evidence="2" key="1">
    <citation type="submission" date="2014-03" db="EMBL/GenBank/DDBJ databases">
        <title>The sialotranscriptome of Amblyomma triste, Amblyomma parvum and Amblyomma cajennense ticks, uncovered by 454-based RNA-seq.</title>
        <authorList>
            <person name="Garcia G.R."/>
            <person name="Gardinassi L.G."/>
            <person name="Ribeiro J.M."/>
            <person name="Anatriello E."/>
            <person name="Ferreira B.R."/>
            <person name="Moreira H.N."/>
            <person name="Mafra C."/>
            <person name="Olegario M.M."/>
            <person name="Szabo P.J."/>
            <person name="Miranda-Santos I.K."/>
            <person name="Maruyama S.R."/>
        </authorList>
    </citation>
    <scope>NUCLEOTIDE SEQUENCE</scope>
    <source>
        <strain evidence="2">Mato Grasso do Sul</strain>
        <tissue evidence="2">Salivary glands</tissue>
    </source>
</reference>
<sequence>MHVWRYILYFCAVMVCANAKRVDKVKEQPLKTGPRSSVTAFEFISSPEIYLLKSNVSFKRIKCIGAKTLEKVERRKSLEQMVFLKFKHSHDWITMNATYQPVTKKEKVKEDVHIF</sequence>
<accession>A0A023G9H7</accession>
<protein>
    <submittedName>
        <fullName evidence="2">Putative secreted protein</fullName>
    </submittedName>
</protein>
<keyword evidence="1" id="KW-0732">Signal</keyword>
<organism evidence="2">
    <name type="scientific">Amblyomma triste</name>
    <name type="common">Neotropical tick</name>
    <dbReference type="NCBI Taxonomy" id="251400"/>
    <lineage>
        <taxon>Eukaryota</taxon>
        <taxon>Metazoa</taxon>
        <taxon>Ecdysozoa</taxon>
        <taxon>Arthropoda</taxon>
        <taxon>Chelicerata</taxon>
        <taxon>Arachnida</taxon>
        <taxon>Acari</taxon>
        <taxon>Parasitiformes</taxon>
        <taxon>Ixodida</taxon>
        <taxon>Ixodoidea</taxon>
        <taxon>Ixodidae</taxon>
        <taxon>Amblyomminae</taxon>
        <taxon>Amblyomma</taxon>
    </lineage>
</organism>
<name>A0A023G9H7_AMBTT</name>